<organism evidence="1 2">
    <name type="scientific">Neotabrizicola shimadae</name>
    <dbReference type="NCBI Taxonomy" id="2807096"/>
    <lineage>
        <taxon>Bacteria</taxon>
        <taxon>Pseudomonadati</taxon>
        <taxon>Pseudomonadota</taxon>
        <taxon>Alphaproteobacteria</taxon>
        <taxon>Rhodobacterales</taxon>
        <taxon>Paracoccaceae</taxon>
        <taxon>Neotabrizicola</taxon>
    </lineage>
</organism>
<dbReference type="EMBL" id="CP069370">
    <property type="protein sequence ID" value="QYZ71515.1"/>
    <property type="molecule type" value="Genomic_DNA"/>
</dbReference>
<accession>A0A8G1EDC1</accession>
<dbReference type="AlphaFoldDB" id="A0A8G1EDC1"/>
<sequence length="146" mass="15593">MTVIDRNPIPVPFTTDGCSGGMSATWGLVAATFPEFAARHEARPPWEACCIAHDRAYHDAGGARTAEASWRARLAADERLRACVQETGAARRAALAVEFGVGEDRVDAAYAALAEAIFAAVRLGGAPCSGLPWRWGYGFDNCLRLP</sequence>
<dbReference type="RefSeq" id="WP_220664089.1">
    <property type="nucleotide sequence ID" value="NZ_CP069370.1"/>
</dbReference>
<dbReference type="Proteomes" id="UP000826300">
    <property type="component" value="Chromosome"/>
</dbReference>
<proteinExistence type="predicted"/>
<evidence type="ECO:0000313" key="1">
    <source>
        <dbReference type="EMBL" id="QYZ71515.1"/>
    </source>
</evidence>
<evidence type="ECO:0000313" key="2">
    <source>
        <dbReference type="Proteomes" id="UP000826300"/>
    </source>
</evidence>
<keyword evidence="2" id="KW-1185">Reference proteome</keyword>
<name>A0A8G1EDC1_9RHOB</name>
<gene>
    <name evidence="1" type="ORF">JO391_08465</name>
</gene>
<dbReference type="KEGG" id="nsm:JO391_08465"/>
<protein>
    <submittedName>
        <fullName evidence="1">Uncharacterized protein</fullName>
    </submittedName>
</protein>
<reference evidence="1" key="1">
    <citation type="submission" date="2021-02" db="EMBL/GenBank/DDBJ databases">
        <title>Rhodobacter shimadae sp. nov., an aerobic anoxygenic phototrophic bacterium isolated from a hot spring.</title>
        <authorList>
            <person name="Muramatsu S."/>
            <person name="Haruta S."/>
            <person name="Hirose S."/>
            <person name="Hanada S."/>
        </authorList>
    </citation>
    <scope>NUCLEOTIDE SEQUENCE</scope>
    <source>
        <strain evidence="1">N10</strain>
    </source>
</reference>